<dbReference type="AlphaFoldDB" id="A0AAE0BV31"/>
<evidence type="ECO:0000313" key="1">
    <source>
        <dbReference type="EMBL" id="KAK3242539.1"/>
    </source>
</evidence>
<name>A0AAE0BV31_9CHLO</name>
<keyword evidence="2" id="KW-1185">Reference proteome</keyword>
<dbReference type="Proteomes" id="UP001190700">
    <property type="component" value="Unassembled WGS sequence"/>
</dbReference>
<evidence type="ECO:0000313" key="2">
    <source>
        <dbReference type="Proteomes" id="UP001190700"/>
    </source>
</evidence>
<accession>A0AAE0BV31</accession>
<sequence length="298" mass="33746">MSPDWGAHATDAFSEAALLCNIQPNVATESVATRKCTEAGLPPRDVGAIAKSTRDVVDRTMDANGYRYLVEWTVAPTTHNVAEMTADSHFGILDSRFFRSLYQIVGERGDIVVCTRPVYKMYIRAHDRLTIRCHSQSISNLRKETDRDIQESKTAFADAENGRVFRLLRLCAKVRKARFREIIDALSRNPTLPRWATASEANILDACKRSDLDEVVTFEVKKGSSDVGVILIENVHIVDVLEIYSVMRSVKHATGSSFSFDLDMDAHERWIKITLNTLDKRGREVQDRVEMHKRNRCS</sequence>
<organism evidence="1 2">
    <name type="scientific">Cymbomonas tetramitiformis</name>
    <dbReference type="NCBI Taxonomy" id="36881"/>
    <lineage>
        <taxon>Eukaryota</taxon>
        <taxon>Viridiplantae</taxon>
        <taxon>Chlorophyta</taxon>
        <taxon>Pyramimonadophyceae</taxon>
        <taxon>Pyramimonadales</taxon>
        <taxon>Pyramimonadaceae</taxon>
        <taxon>Cymbomonas</taxon>
    </lineage>
</organism>
<proteinExistence type="predicted"/>
<comment type="caution">
    <text evidence="1">The sequence shown here is derived from an EMBL/GenBank/DDBJ whole genome shotgun (WGS) entry which is preliminary data.</text>
</comment>
<protein>
    <submittedName>
        <fullName evidence="1">Uncharacterized protein</fullName>
    </submittedName>
</protein>
<dbReference type="EMBL" id="LGRX02033150">
    <property type="protein sequence ID" value="KAK3242539.1"/>
    <property type="molecule type" value="Genomic_DNA"/>
</dbReference>
<gene>
    <name evidence="1" type="ORF">CYMTET_47698</name>
</gene>
<reference evidence="1 2" key="1">
    <citation type="journal article" date="2015" name="Genome Biol. Evol.">
        <title>Comparative Genomics of a Bacterivorous Green Alga Reveals Evolutionary Causalities and Consequences of Phago-Mixotrophic Mode of Nutrition.</title>
        <authorList>
            <person name="Burns J.A."/>
            <person name="Paasch A."/>
            <person name="Narechania A."/>
            <person name="Kim E."/>
        </authorList>
    </citation>
    <scope>NUCLEOTIDE SEQUENCE [LARGE SCALE GENOMIC DNA]</scope>
    <source>
        <strain evidence="1 2">PLY_AMNH</strain>
    </source>
</reference>